<dbReference type="Proteomes" id="UP000081671">
    <property type="component" value="Unplaced"/>
</dbReference>
<name>A0A1S3ER49_DIPOR</name>
<reference evidence="8" key="1">
    <citation type="submission" date="2025-08" db="UniProtKB">
        <authorList>
            <consortium name="RefSeq"/>
        </authorList>
    </citation>
    <scope>IDENTIFICATION</scope>
    <source>
        <tissue evidence="8">Kidney</tissue>
    </source>
</reference>
<comment type="subcellular location">
    <subcellularLocation>
        <location evidence="3">Dynein axonemal particle</location>
    </subcellularLocation>
</comment>
<feature type="region of interest" description="Disordered" evidence="6">
    <location>
        <begin position="190"/>
        <end position="235"/>
    </location>
</feature>
<feature type="region of interest" description="Disordered" evidence="6">
    <location>
        <begin position="359"/>
        <end position="468"/>
    </location>
</feature>
<proteinExistence type="predicted"/>
<dbReference type="Pfam" id="PF15773">
    <property type="entry name" value="DAAP1"/>
    <property type="match status" value="1"/>
</dbReference>
<dbReference type="PANTHER" id="PTHR35977">
    <property type="entry name" value="CHROMOSOME 16 OPEN READING FRAME 71"/>
    <property type="match status" value="1"/>
</dbReference>
<evidence type="ECO:0000256" key="1">
    <source>
        <dbReference type="ARBA" id="ARBA00022490"/>
    </source>
</evidence>
<dbReference type="InterPro" id="IPR031531">
    <property type="entry name" value="DNAAF8"/>
</dbReference>
<dbReference type="OrthoDB" id="2162449at2759"/>
<feature type="compositionally biased region" description="Low complexity" evidence="6">
    <location>
        <begin position="424"/>
        <end position="435"/>
    </location>
</feature>
<feature type="compositionally biased region" description="Low complexity" evidence="6">
    <location>
        <begin position="194"/>
        <end position="206"/>
    </location>
</feature>
<accession>A0A1S3ER49</accession>
<protein>
    <recommendedName>
        <fullName evidence="4">Dynein axonemal assembly factor 8</fullName>
    </recommendedName>
    <alternativeName>
        <fullName evidence="5">Dynein axonemal-associated protein 1</fullName>
    </alternativeName>
</protein>
<feature type="compositionally biased region" description="Polar residues" evidence="6">
    <location>
        <begin position="452"/>
        <end position="462"/>
    </location>
</feature>
<feature type="compositionally biased region" description="Polar residues" evidence="6">
    <location>
        <begin position="167"/>
        <end position="178"/>
    </location>
</feature>
<dbReference type="PANTHER" id="PTHR35977:SF1">
    <property type="entry name" value="DYNEIN AXONEMAL ASSEMBLY FACTOR 8"/>
    <property type="match status" value="1"/>
</dbReference>
<evidence type="ECO:0000313" key="7">
    <source>
        <dbReference type="Proteomes" id="UP000081671"/>
    </source>
</evidence>
<feature type="region of interest" description="Disordered" evidence="6">
    <location>
        <begin position="252"/>
        <end position="289"/>
    </location>
</feature>
<evidence type="ECO:0000256" key="5">
    <source>
        <dbReference type="ARBA" id="ARBA00030565"/>
    </source>
</evidence>
<sequence>MRGGCKVFLPVAGWSFRKAGPHLLMLVTLTTCSPQSSSDDGIQRWHPVSLVSMEAKDKDVPSLGSPWDAILKAAKDQLPSLDSDSSLSDDREEEPYIFQRNQPVLIPDLAEELTEEPADASEPRTWGPAVKRSPSKPVLVPGGPSTEPRSGQRMWDSALREGRGPGQPSQGCADTSTLLRMAETSSWLEGDLGSFSFNSKASQSSSCGPQGEATLSPEGKPKIEPRDEDAWKDSAKRRALRLERRKMIEKEVLQKVTWGTRDPPNQGQAEEPEPRPQASSAEPQEGQLVLSLQHLEDWDLDYILKSLPVQEDSPTDGASRSAWWLAESCQGRDNSVPRSQDRLQEQLALLCATQSKTCTAARKVPADMPQDTEEEETRSRNAVMRLGLQAEPCQRLDEGSTLNTEPPTIFMDLRPTKPWDPESQESSESSQYSSSDSEEEEETTAMGEQRDQAQQAPTSSQGPWDCTAKSRLLQQLKAFRKGVAPPELLINEGSGSQETQAPEEIAGTGTEKEEHTEPQAEELSAQARLQARHPMALESSEVLDLGQL</sequence>
<keyword evidence="1" id="KW-0963">Cytoplasm</keyword>
<evidence type="ECO:0000313" key="8">
    <source>
        <dbReference type="RefSeq" id="XP_012866871.1"/>
    </source>
</evidence>
<evidence type="ECO:0000256" key="6">
    <source>
        <dbReference type="SAM" id="MobiDB-lite"/>
    </source>
</evidence>
<feature type="region of interest" description="Disordered" evidence="6">
    <location>
        <begin position="487"/>
        <end position="548"/>
    </location>
</feature>
<feature type="region of interest" description="Disordered" evidence="6">
    <location>
        <begin position="113"/>
        <end position="178"/>
    </location>
</feature>
<dbReference type="GeneID" id="105982015"/>
<dbReference type="InParanoid" id="A0A1S3ER49"/>
<dbReference type="RefSeq" id="XP_012866871.1">
    <property type="nucleotide sequence ID" value="XM_013011417.1"/>
</dbReference>
<comment type="function">
    <text evidence="2">In cyliated cells, dynein axonemal particle-specific protein required for deployment of ODA to the axoneme. Interacts with outer dynein arm (ODA) subunits.</text>
</comment>
<feature type="compositionally biased region" description="Basic and acidic residues" evidence="6">
    <location>
        <begin position="219"/>
        <end position="235"/>
    </location>
</feature>
<evidence type="ECO:0000256" key="4">
    <source>
        <dbReference type="ARBA" id="ARBA00024428"/>
    </source>
</evidence>
<dbReference type="CTD" id="146562"/>
<dbReference type="KEGG" id="dord:105982015"/>
<evidence type="ECO:0000256" key="2">
    <source>
        <dbReference type="ARBA" id="ARBA00024177"/>
    </source>
</evidence>
<keyword evidence="7" id="KW-1185">Reference proteome</keyword>
<dbReference type="AlphaFoldDB" id="A0A1S3ER49"/>
<dbReference type="GO" id="GO:0120293">
    <property type="term" value="C:dynein axonemal particle"/>
    <property type="evidence" value="ECO:0007669"/>
    <property type="project" value="UniProtKB-SubCell"/>
</dbReference>
<evidence type="ECO:0000256" key="3">
    <source>
        <dbReference type="ARBA" id="ARBA00024190"/>
    </source>
</evidence>
<gene>
    <name evidence="8" type="primary">LOC105982015</name>
</gene>
<organism evidence="7 8">
    <name type="scientific">Dipodomys ordii</name>
    <name type="common">Ord's kangaroo rat</name>
    <dbReference type="NCBI Taxonomy" id="10020"/>
    <lineage>
        <taxon>Eukaryota</taxon>
        <taxon>Metazoa</taxon>
        <taxon>Chordata</taxon>
        <taxon>Craniata</taxon>
        <taxon>Vertebrata</taxon>
        <taxon>Euteleostomi</taxon>
        <taxon>Mammalia</taxon>
        <taxon>Eutheria</taxon>
        <taxon>Euarchontoglires</taxon>
        <taxon>Glires</taxon>
        <taxon>Rodentia</taxon>
        <taxon>Castorimorpha</taxon>
        <taxon>Heteromyidae</taxon>
        <taxon>Dipodomyinae</taxon>
        <taxon>Dipodomys</taxon>
    </lineage>
</organism>
<dbReference type="GO" id="GO:0070840">
    <property type="term" value="F:dynein complex binding"/>
    <property type="evidence" value="ECO:0007669"/>
    <property type="project" value="InterPro"/>
</dbReference>
<feature type="region of interest" description="Disordered" evidence="6">
    <location>
        <begin position="78"/>
        <end position="101"/>
    </location>
</feature>